<gene>
    <name evidence="9" type="primary">LOC120256876</name>
</gene>
<evidence type="ECO:0000256" key="5">
    <source>
        <dbReference type="ARBA" id="ARBA00023163"/>
    </source>
</evidence>
<evidence type="ECO:0000313" key="9">
    <source>
        <dbReference type="RefSeq" id="XP_039120481.1"/>
    </source>
</evidence>
<dbReference type="PANTHER" id="PTHR13215">
    <property type="entry name" value="RNA POLYMERASE II TRANSCRIPTIONAL COACTIVATOR"/>
    <property type="match status" value="1"/>
</dbReference>
<dbReference type="GO" id="GO:0003677">
    <property type="term" value="F:DNA binding"/>
    <property type="evidence" value="ECO:0007669"/>
    <property type="project" value="UniProtKB-KW"/>
</dbReference>
<dbReference type="InterPro" id="IPR009044">
    <property type="entry name" value="ssDNA-bd_transcriptional_reg"/>
</dbReference>
<name>A0AB40B1R6_DIOCR</name>
<dbReference type="RefSeq" id="XP_039120481.1">
    <property type="nucleotide sequence ID" value="XM_039264547.1"/>
</dbReference>
<evidence type="ECO:0000256" key="1">
    <source>
        <dbReference type="ARBA" id="ARBA00004123"/>
    </source>
</evidence>
<dbReference type="GO" id="GO:0005634">
    <property type="term" value="C:nucleus"/>
    <property type="evidence" value="ECO:0007669"/>
    <property type="project" value="UniProtKB-SubCell"/>
</dbReference>
<reference evidence="9" key="1">
    <citation type="submission" date="2025-08" db="UniProtKB">
        <authorList>
            <consortium name="RefSeq"/>
        </authorList>
    </citation>
    <scope>IDENTIFICATION</scope>
</reference>
<dbReference type="GO" id="GO:0003713">
    <property type="term" value="F:transcription coactivator activity"/>
    <property type="evidence" value="ECO:0007669"/>
    <property type="project" value="InterPro"/>
</dbReference>
<evidence type="ECO:0000259" key="7">
    <source>
        <dbReference type="Pfam" id="PF02229"/>
    </source>
</evidence>
<evidence type="ECO:0000313" key="8">
    <source>
        <dbReference type="Proteomes" id="UP001515500"/>
    </source>
</evidence>
<proteinExistence type="inferred from homology"/>
<keyword evidence="8" id="KW-1185">Reference proteome</keyword>
<keyword evidence="5" id="KW-0804">Transcription</keyword>
<dbReference type="GO" id="GO:0060261">
    <property type="term" value="P:positive regulation of transcription initiation by RNA polymerase II"/>
    <property type="evidence" value="ECO:0007669"/>
    <property type="project" value="InterPro"/>
</dbReference>
<dbReference type="InterPro" id="IPR003173">
    <property type="entry name" value="PC4_C"/>
</dbReference>
<dbReference type="Pfam" id="PF02229">
    <property type="entry name" value="PC4"/>
    <property type="match status" value="1"/>
</dbReference>
<accession>A0AB40B1R6</accession>
<organism evidence="8 9">
    <name type="scientific">Dioscorea cayennensis subsp. rotundata</name>
    <name type="common">White Guinea yam</name>
    <name type="synonym">Dioscorea rotundata</name>
    <dbReference type="NCBI Taxonomy" id="55577"/>
    <lineage>
        <taxon>Eukaryota</taxon>
        <taxon>Viridiplantae</taxon>
        <taxon>Streptophyta</taxon>
        <taxon>Embryophyta</taxon>
        <taxon>Tracheophyta</taxon>
        <taxon>Spermatophyta</taxon>
        <taxon>Magnoliopsida</taxon>
        <taxon>Liliopsida</taxon>
        <taxon>Dioscoreales</taxon>
        <taxon>Dioscoreaceae</taxon>
        <taxon>Dioscorea</taxon>
    </lineage>
</organism>
<evidence type="ECO:0000256" key="3">
    <source>
        <dbReference type="ARBA" id="ARBA00023015"/>
    </source>
</evidence>
<comment type="similarity">
    <text evidence="2">Belongs to the transcriptional coactivator PC4 family.</text>
</comment>
<keyword evidence="3" id="KW-0805">Transcription regulation</keyword>
<sequence>MRGDEEMKKKISNVVLDILNTADMEKTTEFKVRSGDEEMKKKIPDVVLDILNTADIKKTIEFKVRTAAIEHLGIDLSHPDSKRFLSNKRMVTLPEFRGKTLVSIREYFEKNGKQFRPPK</sequence>
<feature type="domain" description="Transcriptional coactivator p15 (PC4) C-terminal" evidence="7">
    <location>
        <begin position="85"/>
        <end position="117"/>
    </location>
</feature>
<feature type="non-terminal residue" evidence="9">
    <location>
        <position position="119"/>
    </location>
</feature>
<protein>
    <submittedName>
        <fullName evidence="9">RNA polymerase II transcriptional coactivator KELP-like</fullName>
    </submittedName>
</protein>
<dbReference type="AlphaFoldDB" id="A0AB40B1R6"/>
<dbReference type="InterPro" id="IPR045125">
    <property type="entry name" value="Sub1/Tcp4-like"/>
</dbReference>
<keyword evidence="6" id="KW-0539">Nucleus</keyword>
<dbReference type="Proteomes" id="UP001515500">
    <property type="component" value="Unplaced"/>
</dbReference>
<evidence type="ECO:0000256" key="2">
    <source>
        <dbReference type="ARBA" id="ARBA00009001"/>
    </source>
</evidence>
<dbReference type="SUPFAM" id="SSF54447">
    <property type="entry name" value="ssDNA-binding transcriptional regulator domain"/>
    <property type="match status" value="1"/>
</dbReference>
<evidence type="ECO:0000256" key="6">
    <source>
        <dbReference type="ARBA" id="ARBA00023242"/>
    </source>
</evidence>
<dbReference type="Gene3D" id="2.30.31.10">
    <property type="entry name" value="Transcriptional Coactivator Pc4, Chain A"/>
    <property type="match status" value="1"/>
</dbReference>
<evidence type="ECO:0000256" key="4">
    <source>
        <dbReference type="ARBA" id="ARBA00023125"/>
    </source>
</evidence>
<comment type="subcellular location">
    <subcellularLocation>
        <location evidence="1">Nucleus</location>
    </subcellularLocation>
</comment>
<dbReference type="GeneID" id="120256876"/>
<keyword evidence="4" id="KW-0238">DNA-binding</keyword>